<organism evidence="8 9">
    <name type="scientific">Sphaerisporangium aureirubrum</name>
    <dbReference type="NCBI Taxonomy" id="1544736"/>
    <lineage>
        <taxon>Bacteria</taxon>
        <taxon>Bacillati</taxon>
        <taxon>Actinomycetota</taxon>
        <taxon>Actinomycetes</taxon>
        <taxon>Streptosporangiales</taxon>
        <taxon>Streptosporangiaceae</taxon>
        <taxon>Sphaerisporangium</taxon>
    </lineage>
</organism>
<evidence type="ECO:0000313" key="9">
    <source>
        <dbReference type="Proteomes" id="UP001596137"/>
    </source>
</evidence>
<evidence type="ECO:0000256" key="1">
    <source>
        <dbReference type="ARBA" id="ARBA00001737"/>
    </source>
</evidence>
<dbReference type="SUPFAM" id="SSF54826">
    <property type="entry name" value="Enolase N-terminal domain-like"/>
    <property type="match status" value="1"/>
</dbReference>
<evidence type="ECO:0000256" key="5">
    <source>
        <dbReference type="ARBA" id="ARBA00022842"/>
    </source>
</evidence>
<dbReference type="InterPro" id="IPR018110">
    <property type="entry name" value="Mandel_Rmase/mucon_lact_enz_CS"/>
</dbReference>
<dbReference type="SUPFAM" id="SSF51604">
    <property type="entry name" value="Enolase C-terminal domain-like"/>
    <property type="match status" value="1"/>
</dbReference>
<dbReference type="InterPro" id="IPR029017">
    <property type="entry name" value="Enolase-like_N"/>
</dbReference>
<dbReference type="SMART" id="SM00922">
    <property type="entry name" value="MR_MLE"/>
    <property type="match status" value="1"/>
</dbReference>
<dbReference type="InterPro" id="IPR046945">
    <property type="entry name" value="RHMD-like"/>
</dbReference>
<dbReference type="InterPro" id="IPR034610">
    <property type="entry name" value="L-fuconate_dehydratase"/>
</dbReference>
<dbReference type="Proteomes" id="UP001596137">
    <property type="component" value="Unassembled WGS sequence"/>
</dbReference>
<dbReference type="InterPro" id="IPR036849">
    <property type="entry name" value="Enolase-like_C_sf"/>
</dbReference>
<dbReference type="SFLD" id="SFLDF00111">
    <property type="entry name" value="L-fuconate_dehydratase"/>
    <property type="match status" value="1"/>
</dbReference>
<dbReference type="InterPro" id="IPR013341">
    <property type="entry name" value="Mandelate_racemase_N_dom"/>
</dbReference>
<keyword evidence="6" id="KW-0456">Lyase</keyword>
<name>A0ABW1NRI9_9ACTN</name>
<dbReference type="RefSeq" id="WP_380760564.1">
    <property type="nucleotide sequence ID" value="NZ_JBHSRF010000072.1"/>
</dbReference>
<evidence type="ECO:0000256" key="2">
    <source>
        <dbReference type="ARBA" id="ARBA00001946"/>
    </source>
</evidence>
<reference evidence="9" key="1">
    <citation type="journal article" date="2019" name="Int. J. Syst. Evol. Microbiol.">
        <title>The Global Catalogue of Microorganisms (GCM) 10K type strain sequencing project: providing services to taxonomists for standard genome sequencing and annotation.</title>
        <authorList>
            <consortium name="The Broad Institute Genomics Platform"/>
            <consortium name="The Broad Institute Genome Sequencing Center for Infectious Disease"/>
            <person name="Wu L."/>
            <person name="Ma J."/>
        </authorList>
    </citation>
    <scope>NUCLEOTIDE SEQUENCE [LARGE SCALE GENOMIC DNA]</scope>
    <source>
        <strain evidence="9">JCM 30346</strain>
    </source>
</reference>
<dbReference type="PANTHER" id="PTHR13794:SF58">
    <property type="entry name" value="MITOCHONDRIAL ENOLASE SUPERFAMILY MEMBER 1"/>
    <property type="match status" value="1"/>
</dbReference>
<comment type="cofactor">
    <cofactor evidence="2">
        <name>Mg(2+)</name>
        <dbReference type="ChEBI" id="CHEBI:18420"/>
    </cofactor>
</comment>
<accession>A0ABW1NRI9</accession>
<proteinExistence type="predicted"/>
<evidence type="ECO:0000313" key="8">
    <source>
        <dbReference type="EMBL" id="MFC6085915.1"/>
    </source>
</evidence>
<feature type="domain" description="Mandelate racemase/muconate lactonizing enzyme C-terminal" evidence="7">
    <location>
        <begin position="198"/>
        <end position="293"/>
    </location>
</feature>
<dbReference type="PANTHER" id="PTHR13794">
    <property type="entry name" value="ENOLASE SUPERFAMILY, MANDELATE RACEMASE"/>
    <property type="match status" value="1"/>
</dbReference>
<protein>
    <recommendedName>
        <fullName evidence="3">L-fuconate dehydratase</fullName>
        <ecNumber evidence="3">4.2.1.68</ecNumber>
    </recommendedName>
</protein>
<dbReference type="SFLD" id="SFLDS00001">
    <property type="entry name" value="Enolase"/>
    <property type="match status" value="1"/>
</dbReference>
<dbReference type="Gene3D" id="3.20.20.120">
    <property type="entry name" value="Enolase-like C-terminal domain"/>
    <property type="match status" value="1"/>
</dbReference>
<sequence length="430" mass="47114">MPTITSVNVIDIRFPTSLTLDGSDAMNPDGDYSAAYVVLETDDRDLAGYGLTFTIGRGTDLCVAAATQIAKRLTGCDVDAVAAGLGDLYRDIMADSQMRWLGPEKGVVHLSAAAVLNAAWDLAARRAGKPLWRLVADMPPEELVAACDFRYLSDVLTPAEAVEMLAALAPTREARIAELAEHGYPAYTTSPGWLGYDDDKLRRLCREAVDEGWTHVKLKVGAKVEDDIRRLSIAREELGDRTLMIDANQVWDVPHAIEWVNRLAPYEPLWIEEPTSPDDILGHAAIRKAVAPVGVATGEHCHNRVMFKQFLQAGAIDYCQIDSCRLASVNEIVPVLLMAAKFGVPVCPHGGGVGLCELVQHMAIVDYVCVSGSLEGRVLEYVDHLHEHFTDPVRVERGRYRLPEAPGYSGRMHPESVAAHRYPDGHRWGG</sequence>
<keyword evidence="9" id="KW-1185">Reference proteome</keyword>
<gene>
    <name evidence="8" type="ORF">ACFP1K_32440</name>
</gene>
<evidence type="ECO:0000256" key="4">
    <source>
        <dbReference type="ARBA" id="ARBA00022723"/>
    </source>
</evidence>
<dbReference type="SFLD" id="SFLDG00179">
    <property type="entry name" value="mandelate_racemase"/>
    <property type="match status" value="1"/>
</dbReference>
<dbReference type="Pfam" id="PF13378">
    <property type="entry name" value="MR_MLE_C"/>
    <property type="match status" value="1"/>
</dbReference>
<dbReference type="InterPro" id="IPR013342">
    <property type="entry name" value="Mandelate_racemase_C"/>
</dbReference>
<dbReference type="EMBL" id="JBHSRF010000072">
    <property type="protein sequence ID" value="MFC6085915.1"/>
    <property type="molecule type" value="Genomic_DNA"/>
</dbReference>
<keyword evidence="5" id="KW-0460">Magnesium</keyword>
<dbReference type="InterPro" id="IPR029065">
    <property type="entry name" value="Enolase_C-like"/>
</dbReference>
<dbReference type="PROSITE" id="PS00909">
    <property type="entry name" value="MR_MLE_2"/>
    <property type="match status" value="1"/>
</dbReference>
<dbReference type="Gene3D" id="3.30.390.10">
    <property type="entry name" value="Enolase-like, N-terminal domain"/>
    <property type="match status" value="1"/>
</dbReference>
<dbReference type="Pfam" id="PF02746">
    <property type="entry name" value="MR_MLE_N"/>
    <property type="match status" value="1"/>
</dbReference>
<evidence type="ECO:0000259" key="7">
    <source>
        <dbReference type="SMART" id="SM00922"/>
    </source>
</evidence>
<evidence type="ECO:0000256" key="3">
    <source>
        <dbReference type="ARBA" id="ARBA00013142"/>
    </source>
</evidence>
<evidence type="ECO:0000256" key="6">
    <source>
        <dbReference type="ARBA" id="ARBA00023239"/>
    </source>
</evidence>
<comment type="catalytic activity">
    <reaction evidence="1">
        <text>L-fuconate = 2-dehydro-3-deoxy-L-fuconate + H2O</text>
        <dbReference type="Rhea" id="RHEA:22772"/>
        <dbReference type="ChEBI" id="CHEBI:15377"/>
        <dbReference type="ChEBI" id="CHEBI:21291"/>
        <dbReference type="ChEBI" id="CHEBI:37448"/>
        <dbReference type="EC" id="4.2.1.68"/>
    </reaction>
</comment>
<dbReference type="CDD" id="cd03324">
    <property type="entry name" value="rTSbeta_L-fuconate_dehydratase"/>
    <property type="match status" value="1"/>
</dbReference>
<comment type="caution">
    <text evidence="8">The sequence shown here is derived from an EMBL/GenBank/DDBJ whole genome shotgun (WGS) entry which is preliminary data.</text>
</comment>
<keyword evidence="4" id="KW-0479">Metal-binding</keyword>
<dbReference type="EC" id="4.2.1.68" evidence="3"/>